<accession>A0A919UTB5</accession>
<dbReference type="EMBL" id="BOOA01000138">
    <property type="protein sequence ID" value="GIH29583.1"/>
    <property type="molecule type" value="Genomic_DNA"/>
</dbReference>
<proteinExistence type="predicted"/>
<keyword evidence="3" id="KW-1185">Reference proteome</keyword>
<dbReference type="Proteomes" id="UP000640052">
    <property type="component" value="Unassembled WGS sequence"/>
</dbReference>
<sequence length="123" mass="13952">MEIHTITFDSARPYETAEWWSAVLGWPLVDSAPEDDEVMLERPQGVPHVLFIRVPEGKAVKNRMHLDVMPADGRTRNEEVERLLELGAVVHGDFRRPDGTGWMTLLDPEGNEFCVVRGEAERA</sequence>
<feature type="domain" description="Glyoxalase-like" evidence="1">
    <location>
        <begin position="6"/>
        <end position="116"/>
    </location>
</feature>
<dbReference type="InterPro" id="IPR029068">
    <property type="entry name" value="Glyas_Bleomycin-R_OHBP_Dase"/>
</dbReference>
<dbReference type="CDD" id="cd06587">
    <property type="entry name" value="VOC"/>
    <property type="match status" value="1"/>
</dbReference>
<evidence type="ECO:0000259" key="1">
    <source>
        <dbReference type="Pfam" id="PF18029"/>
    </source>
</evidence>
<dbReference type="PANTHER" id="PTHR35908">
    <property type="entry name" value="HYPOTHETICAL FUSION PROTEIN"/>
    <property type="match status" value="1"/>
</dbReference>
<organism evidence="2 3">
    <name type="scientific">Acrocarpospora phusangensis</name>
    <dbReference type="NCBI Taxonomy" id="1070424"/>
    <lineage>
        <taxon>Bacteria</taxon>
        <taxon>Bacillati</taxon>
        <taxon>Actinomycetota</taxon>
        <taxon>Actinomycetes</taxon>
        <taxon>Streptosporangiales</taxon>
        <taxon>Streptosporangiaceae</taxon>
        <taxon>Acrocarpospora</taxon>
    </lineage>
</organism>
<comment type="caution">
    <text evidence="2">The sequence shown here is derived from an EMBL/GenBank/DDBJ whole genome shotgun (WGS) entry which is preliminary data.</text>
</comment>
<dbReference type="Gene3D" id="3.10.180.10">
    <property type="entry name" value="2,3-Dihydroxybiphenyl 1,2-Dioxygenase, domain 1"/>
    <property type="match status" value="1"/>
</dbReference>
<protein>
    <submittedName>
        <fullName evidence="2">Glyoxalase</fullName>
    </submittedName>
</protein>
<dbReference type="PANTHER" id="PTHR35908:SF1">
    <property type="entry name" value="CONSERVED PROTEIN"/>
    <property type="match status" value="1"/>
</dbReference>
<dbReference type="Pfam" id="PF18029">
    <property type="entry name" value="Glyoxalase_6"/>
    <property type="match status" value="1"/>
</dbReference>
<dbReference type="AlphaFoldDB" id="A0A919UTB5"/>
<evidence type="ECO:0000313" key="3">
    <source>
        <dbReference type="Proteomes" id="UP000640052"/>
    </source>
</evidence>
<dbReference type="RefSeq" id="WP_307836825.1">
    <property type="nucleotide sequence ID" value="NZ_BOOA01000138.1"/>
</dbReference>
<reference evidence="2" key="1">
    <citation type="submission" date="2021-01" db="EMBL/GenBank/DDBJ databases">
        <title>Whole genome shotgun sequence of Acrocarpospora phusangensis NBRC 108782.</title>
        <authorList>
            <person name="Komaki H."/>
            <person name="Tamura T."/>
        </authorList>
    </citation>
    <scope>NUCLEOTIDE SEQUENCE</scope>
    <source>
        <strain evidence="2">NBRC 108782</strain>
    </source>
</reference>
<dbReference type="InterPro" id="IPR041581">
    <property type="entry name" value="Glyoxalase_6"/>
</dbReference>
<gene>
    <name evidence="2" type="ORF">Aph01nite_78930</name>
</gene>
<name>A0A919UTB5_9ACTN</name>
<dbReference type="SUPFAM" id="SSF54593">
    <property type="entry name" value="Glyoxalase/Bleomycin resistance protein/Dihydroxybiphenyl dioxygenase"/>
    <property type="match status" value="1"/>
</dbReference>
<evidence type="ECO:0000313" key="2">
    <source>
        <dbReference type="EMBL" id="GIH29583.1"/>
    </source>
</evidence>